<sequence length="341" mass="40136">MKQFFRFLTIHAKYLYQNHFYYRKHTSKTLRELEGQFDIDSLSFTKSQLKRIKLYKYVGLYVNDCFATLRGERMSPQEIKLTFCLSLLTPLLDDLTDNQNLSSYQILSKLQKKSSVDDSKNLQVANNLYHTIMKECQHEVFPDIFKEALISQDESLQQLGKVRLSHASLMQITRAKGSAWTLLFRLMLQHPLKEGEREVVQRYGAIIQLTNDMFDVYKDLQNGQQTCFTNAHDIELMQKEYENQVAVMIQNLCFLSYPKKAIYKSLYQLMIMIALGKVCLKQLKNCQQQSGGIFITANYLRQQLICDMEKWGNRFDYMENNFKLYAKVNATNKGNYKLLRR</sequence>
<proteinExistence type="predicted"/>
<dbReference type="Proteomes" id="UP000636010">
    <property type="component" value="Unassembled WGS sequence"/>
</dbReference>
<evidence type="ECO:0000313" key="2">
    <source>
        <dbReference type="Proteomes" id="UP000636010"/>
    </source>
</evidence>
<comment type="caution">
    <text evidence="1">The sequence shown here is derived from an EMBL/GenBank/DDBJ whole genome shotgun (WGS) entry which is preliminary data.</text>
</comment>
<protein>
    <submittedName>
        <fullName evidence="1">Uncharacterized protein</fullName>
    </submittedName>
</protein>
<reference evidence="2" key="1">
    <citation type="journal article" date="2019" name="Int. J. Syst. Evol. Microbiol.">
        <title>The Global Catalogue of Microorganisms (GCM) 10K type strain sequencing project: providing services to taxonomists for standard genome sequencing and annotation.</title>
        <authorList>
            <consortium name="The Broad Institute Genomics Platform"/>
            <consortium name="The Broad Institute Genome Sequencing Center for Infectious Disease"/>
            <person name="Wu L."/>
            <person name="Ma J."/>
        </authorList>
    </citation>
    <scope>NUCLEOTIDE SEQUENCE [LARGE SCALE GENOMIC DNA]</scope>
    <source>
        <strain evidence="2">CGMCC 1.10832</strain>
    </source>
</reference>
<dbReference type="RefSeq" id="WP_188460667.1">
    <property type="nucleotide sequence ID" value="NZ_BAABHU010000002.1"/>
</dbReference>
<evidence type="ECO:0000313" key="1">
    <source>
        <dbReference type="EMBL" id="GGC25997.1"/>
    </source>
</evidence>
<name>A0ABQ1LRM3_9BACT</name>
<dbReference type="CDD" id="cd00385">
    <property type="entry name" value="Isoprenoid_Biosyn_C1"/>
    <property type="match status" value="1"/>
</dbReference>
<accession>A0ABQ1LRM3</accession>
<dbReference type="SUPFAM" id="SSF48576">
    <property type="entry name" value="Terpenoid synthases"/>
    <property type="match status" value="1"/>
</dbReference>
<keyword evidence="2" id="KW-1185">Reference proteome</keyword>
<organism evidence="1 2">
    <name type="scientific">Marivirga lumbricoides</name>
    <dbReference type="NCBI Taxonomy" id="1046115"/>
    <lineage>
        <taxon>Bacteria</taxon>
        <taxon>Pseudomonadati</taxon>
        <taxon>Bacteroidota</taxon>
        <taxon>Cytophagia</taxon>
        <taxon>Cytophagales</taxon>
        <taxon>Marivirgaceae</taxon>
        <taxon>Marivirga</taxon>
    </lineage>
</organism>
<dbReference type="InterPro" id="IPR008949">
    <property type="entry name" value="Isoprenoid_synthase_dom_sf"/>
</dbReference>
<dbReference type="EMBL" id="BMEC01000002">
    <property type="protein sequence ID" value="GGC25997.1"/>
    <property type="molecule type" value="Genomic_DNA"/>
</dbReference>
<gene>
    <name evidence="1" type="ORF">GCM10011506_09260</name>
</gene>